<keyword evidence="1" id="KW-0808">Transferase</keyword>
<dbReference type="RefSeq" id="WP_331256269.1">
    <property type="nucleotide sequence ID" value="NZ_CP133270.1"/>
</dbReference>
<name>A0ABZ2C7W4_9PROT</name>
<dbReference type="GO" id="GO:0016779">
    <property type="term" value="F:nucleotidyltransferase activity"/>
    <property type="evidence" value="ECO:0007669"/>
    <property type="project" value="UniProtKB-KW"/>
</dbReference>
<proteinExistence type="predicted"/>
<dbReference type="Proteomes" id="UP001330434">
    <property type="component" value="Chromosome"/>
</dbReference>
<protein>
    <submittedName>
        <fullName evidence="1">ThiF family adenylyltransferase</fullName>
    </submittedName>
</protein>
<sequence>MGPSLDDALYQQAFIVVLEALLPFFDQDVQEMLLIVAKKLQEGYPCPASQVAAGSLCCGSLVATCVEHIVRGAIIAPFPKFHYINLHRTLESTADPLLK</sequence>
<gene>
    <name evidence="1" type="ORF">Bealeia1_01759</name>
</gene>
<evidence type="ECO:0000313" key="1">
    <source>
        <dbReference type="EMBL" id="WVX67546.1"/>
    </source>
</evidence>
<reference evidence="1 2" key="1">
    <citation type="journal article" date="2024" name="Environ. Microbiol.">
        <title>Novel evolutionary insights on the interactions of the Holosporales (Alphaproteobacteria) with eukaryotic hosts from comparative genomics.</title>
        <authorList>
            <person name="Giovannini M."/>
            <person name="Petroni G."/>
            <person name="Castelli M."/>
        </authorList>
    </citation>
    <scope>NUCLEOTIDE SEQUENCE [LARGE SCALE GENOMIC DNA]</scope>
    <source>
        <strain evidence="1 2">US_Bl 15I1</strain>
    </source>
</reference>
<accession>A0ABZ2C7W4</accession>
<keyword evidence="2" id="KW-1185">Reference proteome</keyword>
<dbReference type="EMBL" id="CP133270">
    <property type="protein sequence ID" value="WVX67546.1"/>
    <property type="molecule type" value="Genomic_DNA"/>
</dbReference>
<evidence type="ECO:0000313" key="2">
    <source>
        <dbReference type="Proteomes" id="UP001330434"/>
    </source>
</evidence>
<keyword evidence="1" id="KW-0548">Nucleotidyltransferase</keyword>
<organism evidence="1 2">
    <name type="scientific">Candidatus Bealeia paramacronuclearis</name>
    <dbReference type="NCBI Taxonomy" id="1921001"/>
    <lineage>
        <taxon>Bacteria</taxon>
        <taxon>Pseudomonadati</taxon>
        <taxon>Pseudomonadota</taxon>
        <taxon>Alphaproteobacteria</taxon>
        <taxon>Holosporales</taxon>
        <taxon>Holosporaceae</taxon>
        <taxon>Candidatus Bealeia</taxon>
    </lineage>
</organism>